<dbReference type="PANTHER" id="PTHR28152">
    <property type="entry name" value="HYDROXYACYL-THIOESTER DEHYDRATASE TYPE 2, MITOCHONDRIAL"/>
    <property type="match status" value="1"/>
</dbReference>
<protein>
    <submittedName>
        <fullName evidence="3">Acyl-CoA dehydrogenase</fullName>
    </submittedName>
</protein>
<dbReference type="Pfam" id="PF13452">
    <property type="entry name" value="FAS1_DH_region"/>
    <property type="match status" value="1"/>
</dbReference>
<dbReference type="AlphaFoldDB" id="A0A848GX85"/>
<feature type="compositionally biased region" description="Low complexity" evidence="1">
    <location>
        <begin position="154"/>
        <end position="164"/>
    </location>
</feature>
<dbReference type="Proteomes" id="UP000541185">
    <property type="component" value="Unassembled WGS sequence"/>
</dbReference>
<proteinExistence type="predicted"/>
<feature type="domain" description="FAS1-like dehydratase" evidence="2">
    <location>
        <begin position="78"/>
        <end position="144"/>
    </location>
</feature>
<evidence type="ECO:0000256" key="1">
    <source>
        <dbReference type="SAM" id="MobiDB-lite"/>
    </source>
</evidence>
<dbReference type="RefSeq" id="WP_169417495.1">
    <property type="nucleotide sequence ID" value="NZ_JABBFX010000001.1"/>
</dbReference>
<name>A0A848GX85_9BURK</name>
<dbReference type="PANTHER" id="PTHR28152:SF1">
    <property type="entry name" value="HYDROXYACYL-THIOESTER DEHYDRATASE TYPE 2, MITOCHONDRIAL"/>
    <property type="match status" value="1"/>
</dbReference>
<dbReference type="InterPro" id="IPR039569">
    <property type="entry name" value="FAS1-like_DH_region"/>
</dbReference>
<evidence type="ECO:0000259" key="2">
    <source>
        <dbReference type="Pfam" id="PF13452"/>
    </source>
</evidence>
<organism evidence="3 4">
    <name type="scientific">Ramlibacter agri</name>
    <dbReference type="NCBI Taxonomy" id="2728837"/>
    <lineage>
        <taxon>Bacteria</taxon>
        <taxon>Pseudomonadati</taxon>
        <taxon>Pseudomonadota</taxon>
        <taxon>Betaproteobacteria</taxon>
        <taxon>Burkholderiales</taxon>
        <taxon>Comamonadaceae</taxon>
        <taxon>Ramlibacter</taxon>
    </lineage>
</organism>
<comment type="caution">
    <text evidence="3">The sequence shown here is derived from an EMBL/GenBank/DDBJ whole genome shotgun (WGS) entry which is preliminary data.</text>
</comment>
<evidence type="ECO:0000313" key="3">
    <source>
        <dbReference type="EMBL" id="NML43276.1"/>
    </source>
</evidence>
<reference evidence="3 4" key="1">
    <citation type="submission" date="2020-04" db="EMBL/GenBank/DDBJ databases">
        <title>Ramlibacter sp. G-1-2-2 isolated from soil.</title>
        <authorList>
            <person name="Dahal R.H."/>
        </authorList>
    </citation>
    <scope>NUCLEOTIDE SEQUENCE [LARGE SCALE GENOMIC DNA]</scope>
    <source>
        <strain evidence="3 4">G-1-2-2</strain>
    </source>
</reference>
<dbReference type="GO" id="GO:0019171">
    <property type="term" value="F:(3R)-hydroxyacyl-[acyl-carrier-protein] dehydratase activity"/>
    <property type="evidence" value="ECO:0007669"/>
    <property type="project" value="TreeGrafter"/>
</dbReference>
<feature type="region of interest" description="Disordered" evidence="1">
    <location>
        <begin position="154"/>
        <end position="173"/>
    </location>
</feature>
<dbReference type="InterPro" id="IPR029069">
    <property type="entry name" value="HotDog_dom_sf"/>
</dbReference>
<accession>A0A848GX85</accession>
<dbReference type="SUPFAM" id="SSF54637">
    <property type="entry name" value="Thioesterase/thiol ester dehydrase-isomerase"/>
    <property type="match status" value="2"/>
</dbReference>
<sequence>MTENHLQGPLADWLGRTQSAEDVVALNSARRMAALLDQDATRIKVGDELPGHWYQALFTPFDPQSKLAADGHPEKGEFLPPVPLPRRMFAGRRVRFVAPLRIGDVVTRTSSIQGIMPKIGRSGEICFVTVQHAIRGADGRLLVEEEHDIVYRSAPSATPSASRPEGAGVASPQAAFEESFRPDETMLFRYSAITFNAHRIHYDSPYTTGVENHPALVVNGGITTIKLWDMVIRHTGRRIAASQSRNLKPAFANRRVTLRASAVSGDTLAAWAVDEEGSELLRMELTLGASAGSAP</sequence>
<evidence type="ECO:0000313" key="4">
    <source>
        <dbReference type="Proteomes" id="UP000541185"/>
    </source>
</evidence>
<gene>
    <name evidence="3" type="ORF">HHL11_05905</name>
</gene>
<dbReference type="InterPro" id="IPR052741">
    <property type="entry name" value="Mitochondrial_HTD2"/>
</dbReference>
<dbReference type="Gene3D" id="3.10.129.10">
    <property type="entry name" value="Hotdog Thioesterase"/>
    <property type="match status" value="2"/>
</dbReference>
<keyword evidence="4" id="KW-1185">Reference proteome</keyword>
<dbReference type="EMBL" id="JABBFX010000001">
    <property type="protein sequence ID" value="NML43276.1"/>
    <property type="molecule type" value="Genomic_DNA"/>
</dbReference>